<evidence type="ECO:0000259" key="6">
    <source>
        <dbReference type="PROSITE" id="PS50110"/>
    </source>
</evidence>
<keyword evidence="3 5" id="KW-0238">DNA-binding</keyword>
<dbReference type="OrthoDB" id="9802426at2"/>
<comment type="caution">
    <text evidence="8">The sequence shown here is derived from an EMBL/GenBank/DDBJ whole genome shotgun (WGS) entry which is preliminary data.</text>
</comment>
<dbReference type="SMART" id="SM00448">
    <property type="entry name" value="REC"/>
    <property type="match status" value="1"/>
</dbReference>
<protein>
    <submittedName>
        <fullName evidence="8">PadR family transcriptional regulator</fullName>
    </submittedName>
</protein>
<organism evidence="8 9">
    <name type="scientific">Lampropedia cohaerens</name>
    <dbReference type="NCBI Taxonomy" id="1610491"/>
    <lineage>
        <taxon>Bacteria</taxon>
        <taxon>Pseudomonadati</taxon>
        <taxon>Pseudomonadota</taxon>
        <taxon>Betaproteobacteria</taxon>
        <taxon>Burkholderiales</taxon>
        <taxon>Comamonadaceae</taxon>
        <taxon>Lampropedia</taxon>
    </lineage>
</organism>
<evidence type="ECO:0000313" key="8">
    <source>
        <dbReference type="EMBL" id="KKW69082.1"/>
    </source>
</evidence>
<dbReference type="Proteomes" id="UP000050580">
    <property type="component" value="Unassembled WGS sequence"/>
</dbReference>
<dbReference type="GO" id="GO:0006355">
    <property type="term" value="P:regulation of DNA-templated transcription"/>
    <property type="evidence" value="ECO:0007669"/>
    <property type="project" value="InterPro"/>
</dbReference>
<evidence type="ECO:0000313" key="9">
    <source>
        <dbReference type="Proteomes" id="UP000050580"/>
    </source>
</evidence>
<dbReference type="GO" id="GO:0032993">
    <property type="term" value="C:protein-DNA complex"/>
    <property type="evidence" value="ECO:0007669"/>
    <property type="project" value="TreeGrafter"/>
</dbReference>
<evidence type="ECO:0000256" key="3">
    <source>
        <dbReference type="ARBA" id="ARBA00023125"/>
    </source>
</evidence>
<dbReference type="PROSITE" id="PS51755">
    <property type="entry name" value="OMPR_PHOB"/>
    <property type="match status" value="1"/>
</dbReference>
<keyword evidence="9" id="KW-1185">Reference proteome</keyword>
<dbReference type="CDD" id="cd00383">
    <property type="entry name" value="trans_reg_C"/>
    <property type="match status" value="1"/>
</dbReference>
<gene>
    <name evidence="8" type="ORF">AAV94_01375</name>
</gene>
<dbReference type="Gene3D" id="1.10.10.10">
    <property type="entry name" value="Winged helix-like DNA-binding domain superfamily/Winged helix DNA-binding domain"/>
    <property type="match status" value="1"/>
</dbReference>
<dbReference type="RefSeq" id="WP_046740517.1">
    <property type="nucleotide sequence ID" value="NZ_LBNQ01000009.1"/>
</dbReference>
<dbReference type="Pfam" id="PF00072">
    <property type="entry name" value="Response_reg"/>
    <property type="match status" value="1"/>
</dbReference>
<dbReference type="GO" id="GO:0005829">
    <property type="term" value="C:cytosol"/>
    <property type="evidence" value="ECO:0007669"/>
    <property type="project" value="TreeGrafter"/>
</dbReference>
<keyword evidence="2" id="KW-0902">Two-component regulatory system</keyword>
<dbReference type="Gene3D" id="3.40.50.2300">
    <property type="match status" value="1"/>
</dbReference>
<sequence>MRIAVLDDDPLVQELEKGAIEQLGHSCYLFGDGTSLLKDLRRQTFDLLIVDWHLPDMEGPRVVEAVRQSIGSNIPILFVTRRGTEEDVVEGLASGADDFMTKPVRLGELTARLNALLRRAYPANHAGVLEFGIYRFDTDKRTLQVRGEPVEMKTREFDLALFMFQNAGRLLSRDHVREMVWGQLYQVPSRSLDTHVSRLRTKLELTPENGYVVNAVYGVGYRLEPVNASAAAQQAS</sequence>
<dbReference type="InterPro" id="IPR001789">
    <property type="entry name" value="Sig_transdc_resp-reg_receiver"/>
</dbReference>
<dbReference type="InterPro" id="IPR011006">
    <property type="entry name" value="CheY-like_superfamily"/>
</dbReference>
<feature type="modified residue" description="4-aspartylphosphate" evidence="4">
    <location>
        <position position="51"/>
    </location>
</feature>
<feature type="domain" description="OmpR/PhoB-type" evidence="7">
    <location>
        <begin position="126"/>
        <end position="225"/>
    </location>
</feature>
<reference evidence="8 9" key="1">
    <citation type="submission" date="2015-05" db="EMBL/GenBank/DDBJ databases">
        <title>Draft genome sequence of Lampropedia sp. CT6, isolated from the microbial mat of a hot water spring, located at Manikaran, India.</title>
        <authorList>
            <person name="Tripathi C."/>
            <person name="Rani P."/>
            <person name="Mahato N.K."/>
            <person name="Lal R."/>
        </authorList>
    </citation>
    <scope>NUCLEOTIDE SEQUENCE [LARGE SCALE GENOMIC DNA]</scope>
    <source>
        <strain evidence="8 9">CT6</strain>
    </source>
</reference>
<dbReference type="SUPFAM" id="SSF52172">
    <property type="entry name" value="CheY-like"/>
    <property type="match status" value="1"/>
</dbReference>
<dbReference type="GO" id="GO:0000156">
    <property type="term" value="F:phosphorelay response regulator activity"/>
    <property type="evidence" value="ECO:0007669"/>
    <property type="project" value="TreeGrafter"/>
</dbReference>
<keyword evidence="1 4" id="KW-0597">Phosphoprotein</keyword>
<dbReference type="InterPro" id="IPR001867">
    <property type="entry name" value="OmpR/PhoB-type_DNA-bd"/>
</dbReference>
<dbReference type="PROSITE" id="PS50110">
    <property type="entry name" value="RESPONSE_REGULATORY"/>
    <property type="match status" value="1"/>
</dbReference>
<dbReference type="CDD" id="cd17574">
    <property type="entry name" value="REC_OmpR"/>
    <property type="match status" value="1"/>
</dbReference>
<dbReference type="GO" id="GO:0000976">
    <property type="term" value="F:transcription cis-regulatory region binding"/>
    <property type="evidence" value="ECO:0007669"/>
    <property type="project" value="TreeGrafter"/>
</dbReference>
<proteinExistence type="predicted"/>
<dbReference type="PATRIC" id="fig|1610491.3.peg.284"/>
<feature type="DNA-binding region" description="OmpR/PhoB-type" evidence="5">
    <location>
        <begin position="126"/>
        <end position="225"/>
    </location>
</feature>
<evidence type="ECO:0000256" key="4">
    <source>
        <dbReference type="PROSITE-ProRule" id="PRU00169"/>
    </source>
</evidence>
<dbReference type="AlphaFoldDB" id="A0A0U1Q2U5"/>
<dbReference type="PANTHER" id="PTHR48111:SF40">
    <property type="entry name" value="PHOSPHATE REGULON TRANSCRIPTIONAL REGULATORY PROTEIN PHOB"/>
    <property type="match status" value="1"/>
</dbReference>
<accession>A0A0U1Q2U5</accession>
<dbReference type="SMART" id="SM00862">
    <property type="entry name" value="Trans_reg_C"/>
    <property type="match status" value="1"/>
</dbReference>
<name>A0A0U1Q2U5_9BURK</name>
<evidence type="ECO:0000256" key="1">
    <source>
        <dbReference type="ARBA" id="ARBA00022553"/>
    </source>
</evidence>
<dbReference type="STRING" id="1610491.AAV94_01375"/>
<dbReference type="Gene3D" id="6.10.250.690">
    <property type="match status" value="1"/>
</dbReference>
<evidence type="ECO:0000256" key="2">
    <source>
        <dbReference type="ARBA" id="ARBA00023012"/>
    </source>
</evidence>
<evidence type="ECO:0000256" key="5">
    <source>
        <dbReference type="PROSITE-ProRule" id="PRU01091"/>
    </source>
</evidence>
<dbReference type="InterPro" id="IPR036388">
    <property type="entry name" value="WH-like_DNA-bd_sf"/>
</dbReference>
<dbReference type="Pfam" id="PF00486">
    <property type="entry name" value="Trans_reg_C"/>
    <property type="match status" value="1"/>
</dbReference>
<dbReference type="EMBL" id="LBNQ01000009">
    <property type="protein sequence ID" value="KKW69082.1"/>
    <property type="molecule type" value="Genomic_DNA"/>
</dbReference>
<evidence type="ECO:0000259" key="7">
    <source>
        <dbReference type="PROSITE" id="PS51755"/>
    </source>
</evidence>
<feature type="domain" description="Response regulatory" evidence="6">
    <location>
        <begin position="2"/>
        <end position="117"/>
    </location>
</feature>
<dbReference type="PANTHER" id="PTHR48111">
    <property type="entry name" value="REGULATOR OF RPOS"/>
    <property type="match status" value="1"/>
</dbReference>
<dbReference type="InterPro" id="IPR039420">
    <property type="entry name" value="WalR-like"/>
</dbReference>